<feature type="signal peptide" evidence="2">
    <location>
        <begin position="1"/>
        <end position="31"/>
    </location>
</feature>
<keyword evidence="4" id="KW-1185">Reference proteome</keyword>
<evidence type="ECO:0000313" key="3">
    <source>
        <dbReference type="EMBL" id="AIU33318.1"/>
    </source>
</evidence>
<feature type="chain" id="PRO_5046416236" description="DUF11 domain-containing protein" evidence="2">
    <location>
        <begin position="32"/>
        <end position="226"/>
    </location>
</feature>
<sequence length="226" mass="24526">MKFTVSSTTGTKRTAIALTCALATAASTLVAAPIASASDRVFPTECQGVEVQILSVKPSWEEDSSQTSSAARRAPSVGDTISYMLSIKNTGFTHEPNGEPRELGLSILTDTIIDGKEDKNRAGKFTWPNPKDAHILRVGEQAFYPHEHIVQESDLQEKQIVKRFEFPVSKGPSSQAVCSNLVTHTHTWSPASGFIQKHWPWLAGGLGAIAALVSGVLLFLKNHLFR</sequence>
<keyword evidence="2" id="KW-0732">Signal</keyword>
<keyword evidence="1" id="KW-1133">Transmembrane helix</keyword>
<reference evidence="3 4" key="1">
    <citation type="journal article" date="2015" name="Genome Announc.">
        <title>Genome Sequence of Corynebacterium ulcerans Strain FRC11.</title>
        <authorList>
            <person name="Benevides Lde J."/>
            <person name="Viana M.V."/>
            <person name="Mariano D.C."/>
            <person name="Rocha Fde S."/>
            <person name="Bagano P.C."/>
            <person name="Folador E.L."/>
            <person name="Pereira F.L."/>
            <person name="Dorella F.A."/>
            <person name="Leal C.A."/>
            <person name="Carvalho A.F."/>
            <person name="Soares Sde C."/>
            <person name="Carneiro A."/>
            <person name="Ramos R."/>
            <person name="Badell-Ocando E."/>
            <person name="Guiso N."/>
            <person name="Silva A."/>
            <person name="Figueiredo H."/>
            <person name="Azevedo V."/>
            <person name="Guimaraes L.C."/>
        </authorList>
    </citation>
    <scope>NUCLEOTIDE SEQUENCE [LARGE SCALE GENOMIC DNA]</scope>
    <source>
        <strain evidence="4">FRC0011</strain>
    </source>
</reference>
<evidence type="ECO:0000313" key="4">
    <source>
        <dbReference type="Proteomes" id="UP000029910"/>
    </source>
</evidence>
<gene>
    <name evidence="3" type="ORF">CulFRC11_1759</name>
</gene>
<feature type="transmembrane region" description="Helical" evidence="1">
    <location>
        <begin position="199"/>
        <end position="220"/>
    </location>
</feature>
<dbReference type="Proteomes" id="UP000029910">
    <property type="component" value="Chromosome"/>
</dbReference>
<evidence type="ECO:0000256" key="2">
    <source>
        <dbReference type="SAM" id="SignalP"/>
    </source>
</evidence>
<proteinExistence type="predicted"/>
<organism evidence="3 4">
    <name type="scientific">Corynebacterium ramonii</name>
    <dbReference type="NCBI Taxonomy" id="3026968"/>
    <lineage>
        <taxon>Bacteria</taxon>
        <taxon>Bacillati</taxon>
        <taxon>Actinomycetota</taxon>
        <taxon>Actinomycetes</taxon>
        <taxon>Mycobacteriales</taxon>
        <taxon>Corynebacteriaceae</taxon>
        <taxon>Corynebacterium</taxon>
    </lineage>
</organism>
<evidence type="ECO:0000256" key="1">
    <source>
        <dbReference type="SAM" id="Phobius"/>
    </source>
</evidence>
<protein>
    <recommendedName>
        <fullName evidence="5">DUF11 domain-containing protein</fullName>
    </recommendedName>
</protein>
<evidence type="ECO:0008006" key="5">
    <source>
        <dbReference type="Google" id="ProtNLM"/>
    </source>
</evidence>
<accession>A0ABM5RTU1</accession>
<keyword evidence="1" id="KW-0472">Membrane</keyword>
<dbReference type="EMBL" id="CP009622">
    <property type="protein sequence ID" value="AIU33318.1"/>
    <property type="molecule type" value="Genomic_DNA"/>
</dbReference>
<keyword evidence="1" id="KW-0812">Transmembrane</keyword>
<name>A0ABM5RTU1_9CORY</name>